<dbReference type="GO" id="GO:0000160">
    <property type="term" value="P:phosphorelay signal transduction system"/>
    <property type="evidence" value="ECO:0007669"/>
    <property type="project" value="InterPro"/>
</dbReference>
<dbReference type="InterPro" id="IPR001789">
    <property type="entry name" value="Sig_transdc_resp-reg_receiver"/>
</dbReference>
<organism evidence="2 3">
    <name type="scientific">Piscirickettsia salmonis</name>
    <dbReference type="NCBI Taxonomy" id="1238"/>
    <lineage>
        <taxon>Bacteria</taxon>
        <taxon>Pseudomonadati</taxon>
        <taxon>Pseudomonadota</taxon>
        <taxon>Gammaproteobacteria</taxon>
        <taxon>Thiotrichales</taxon>
        <taxon>Piscirickettsiaceae</taxon>
        <taxon>Piscirickettsia</taxon>
    </lineage>
</organism>
<dbReference type="EMBL" id="CP012508">
    <property type="protein sequence ID" value="ALB22256.1"/>
    <property type="molecule type" value="Genomic_DNA"/>
</dbReference>
<dbReference type="CDD" id="cd17569">
    <property type="entry name" value="REC_HupR-like"/>
    <property type="match status" value="1"/>
</dbReference>
<evidence type="ECO:0000313" key="3">
    <source>
        <dbReference type="Proteomes" id="UP000029558"/>
    </source>
</evidence>
<evidence type="ECO:0000313" key="2">
    <source>
        <dbReference type="EMBL" id="ALB22256.1"/>
    </source>
</evidence>
<dbReference type="Proteomes" id="UP000029558">
    <property type="component" value="Chromosome"/>
</dbReference>
<keyword evidence="1" id="KW-0597">Phosphoprotein</keyword>
<dbReference type="PANTHER" id="PTHR44591">
    <property type="entry name" value="STRESS RESPONSE REGULATOR PROTEIN 1"/>
    <property type="match status" value="1"/>
</dbReference>
<dbReference type="Pfam" id="PF00072">
    <property type="entry name" value="Response_reg"/>
    <property type="match status" value="1"/>
</dbReference>
<dbReference type="AlphaFoldDB" id="A0A1L6TAI5"/>
<dbReference type="InterPro" id="IPR050595">
    <property type="entry name" value="Bact_response_regulator"/>
</dbReference>
<dbReference type="PANTHER" id="PTHR44591:SF19">
    <property type="entry name" value="TWO-COMPONENT RESPONSE REGULATOR-RELATED"/>
    <property type="match status" value="1"/>
</dbReference>
<proteinExistence type="predicted"/>
<dbReference type="SMART" id="SM00448">
    <property type="entry name" value="REC"/>
    <property type="match status" value="1"/>
</dbReference>
<dbReference type="Gene3D" id="3.40.50.2300">
    <property type="match status" value="1"/>
</dbReference>
<dbReference type="SUPFAM" id="SSF52172">
    <property type="entry name" value="CheY-like"/>
    <property type="match status" value="1"/>
</dbReference>
<dbReference type="OrthoDB" id="9802066at2"/>
<dbReference type="InterPro" id="IPR011006">
    <property type="entry name" value="CheY-like_superfamily"/>
</dbReference>
<accession>A0A1L6TAI5</accession>
<evidence type="ECO:0000256" key="1">
    <source>
        <dbReference type="ARBA" id="ARBA00022553"/>
    </source>
</evidence>
<reference evidence="2 3" key="1">
    <citation type="journal article" date="2014" name="Genome Announc.">
        <title>Comparative Genome Analysis of Two Isolates of the Fish Pathogen Piscirickettsia salmonis from Different Hosts Reveals Major Differences in Virulence-Associated Secretion Systems.</title>
        <authorList>
            <person name="Bohle H."/>
            <person name="Henriquez P."/>
            <person name="Grothusen H."/>
            <person name="Navas E."/>
            <person name="Sandoval A."/>
            <person name="Bustamante F."/>
            <person name="Bustos P."/>
            <person name="Mancilla M."/>
        </authorList>
    </citation>
    <scope>NUCLEOTIDE SEQUENCE [LARGE SCALE GENOMIC DNA]</scope>
    <source>
        <strain evidence="3">B1-32597</strain>
    </source>
</reference>
<dbReference type="RefSeq" id="WP_017378006.1">
    <property type="nucleotide sequence ID" value="NZ_CP012508.1"/>
</dbReference>
<gene>
    <name evidence="2" type="ORF">KU39_1073</name>
</gene>
<sequence length="209" mass="23994">MPSLLLVDDEPHIIDALKRLFRREKYTLHCAYSAKEGLDILAQQHIDIILSDQRMPSMLGSEFLAKAQAQSPQTLRIILSGYADTKEIINGILNNHIHQFLEKPWRANELREHLRHLINLMDKNQYTQKNQSDNHYTRTAALSFNKNGAIKSINLYFCALLGQKPEHILSAPLTSVINYNQKQLKEILSYVNNHGHWQGKVTLANSTQD</sequence>
<dbReference type="PROSITE" id="PS50110">
    <property type="entry name" value="RESPONSE_REGULATORY"/>
    <property type="match status" value="1"/>
</dbReference>
<name>A0A1L6TAI5_PISSA</name>
<protein>
    <submittedName>
        <fullName evidence="2">Response regulator</fullName>
    </submittedName>
</protein>